<dbReference type="Proteomes" id="UP000294829">
    <property type="component" value="Unassembled WGS sequence"/>
</dbReference>
<dbReference type="AlphaFoldDB" id="A0A4R5W4B4"/>
<protein>
    <submittedName>
        <fullName evidence="1">Uncharacterized protein</fullName>
    </submittedName>
</protein>
<evidence type="ECO:0000313" key="1">
    <source>
        <dbReference type="EMBL" id="TDK66409.1"/>
    </source>
</evidence>
<comment type="caution">
    <text evidence="1">The sequence shown here is derived from an EMBL/GenBank/DDBJ whole genome shotgun (WGS) entry which is preliminary data.</text>
</comment>
<sequence>MNDAQASHAISAIATLAISNLSCESLIQYSLGNIGCALFPESSQLIFSNNFVEATWDNSSVQNYWRETHGQGYLLFLHDDLYIELQELARQMRCGESDELNKLLLDDNWVKKTGQKIKGDMMRYLPKSIDGVVDFWIHHEELN</sequence>
<gene>
    <name evidence="1" type="ORF">E2I14_08005</name>
</gene>
<dbReference type="RefSeq" id="WP_133327262.1">
    <property type="nucleotide sequence ID" value="NZ_SMYL01000003.1"/>
</dbReference>
<name>A0A4R5W4B4_9BURK</name>
<accession>A0A4R5W4B4</accession>
<proteinExistence type="predicted"/>
<reference evidence="1 2" key="1">
    <citation type="submission" date="2019-03" db="EMBL/GenBank/DDBJ databases">
        <title>Sapientia aquatica gen. nov., sp. nov., isolated from a crater lake.</title>
        <authorList>
            <person name="Felfoldi T."/>
            <person name="Szabo A."/>
            <person name="Toth E."/>
            <person name="Schumann P."/>
            <person name="Keki Z."/>
            <person name="Marialigeti K."/>
            <person name="Mathe I."/>
        </authorList>
    </citation>
    <scope>NUCLEOTIDE SEQUENCE [LARGE SCALE GENOMIC DNA]</scope>
    <source>
        <strain evidence="1 2">SA-152</strain>
    </source>
</reference>
<organism evidence="1 2">
    <name type="scientific">Sapientia aquatica</name>
    <dbReference type="NCBI Taxonomy" id="1549640"/>
    <lineage>
        <taxon>Bacteria</taxon>
        <taxon>Pseudomonadati</taxon>
        <taxon>Pseudomonadota</taxon>
        <taxon>Betaproteobacteria</taxon>
        <taxon>Burkholderiales</taxon>
        <taxon>Oxalobacteraceae</taxon>
        <taxon>Sapientia</taxon>
    </lineage>
</organism>
<keyword evidence="2" id="KW-1185">Reference proteome</keyword>
<dbReference type="EMBL" id="SMYL01000003">
    <property type="protein sequence ID" value="TDK66409.1"/>
    <property type="molecule type" value="Genomic_DNA"/>
</dbReference>
<evidence type="ECO:0000313" key="2">
    <source>
        <dbReference type="Proteomes" id="UP000294829"/>
    </source>
</evidence>